<dbReference type="RefSeq" id="XP_060442065.1">
    <property type="nucleotide sequence ID" value="XM_060596227.1"/>
</dbReference>
<protein>
    <submittedName>
        <fullName evidence="2">Uncharacterized protein</fullName>
    </submittedName>
</protein>
<accession>A0AAJ0ECC9</accession>
<comment type="caution">
    <text evidence="2">The sequence shown here is derived from an EMBL/GenBank/DDBJ whole genome shotgun (WGS) entry which is preliminary data.</text>
</comment>
<evidence type="ECO:0000256" key="1">
    <source>
        <dbReference type="SAM" id="MobiDB-lite"/>
    </source>
</evidence>
<dbReference type="EMBL" id="JAHMHQ010000018">
    <property type="protein sequence ID" value="KAK1633458.1"/>
    <property type="molecule type" value="Genomic_DNA"/>
</dbReference>
<name>A0AAJ0ECC9_9PEZI</name>
<evidence type="ECO:0000313" key="3">
    <source>
        <dbReference type="Proteomes" id="UP001243989"/>
    </source>
</evidence>
<dbReference type="GeneID" id="85481089"/>
<gene>
    <name evidence="2" type="ORF">BDP81DRAFT_74102</name>
</gene>
<feature type="compositionally biased region" description="Polar residues" evidence="1">
    <location>
        <begin position="7"/>
        <end position="25"/>
    </location>
</feature>
<feature type="region of interest" description="Disordered" evidence="1">
    <location>
        <begin position="1"/>
        <end position="27"/>
    </location>
</feature>
<organism evidence="2 3">
    <name type="scientific">Colletotrichum phormii</name>
    <dbReference type="NCBI Taxonomy" id="359342"/>
    <lineage>
        <taxon>Eukaryota</taxon>
        <taxon>Fungi</taxon>
        <taxon>Dikarya</taxon>
        <taxon>Ascomycota</taxon>
        <taxon>Pezizomycotina</taxon>
        <taxon>Sordariomycetes</taxon>
        <taxon>Hypocreomycetidae</taxon>
        <taxon>Glomerellales</taxon>
        <taxon>Glomerellaceae</taxon>
        <taxon>Colletotrichum</taxon>
        <taxon>Colletotrichum acutatum species complex</taxon>
    </lineage>
</organism>
<dbReference type="Proteomes" id="UP001243989">
    <property type="component" value="Unassembled WGS sequence"/>
</dbReference>
<sequence length="169" mass="18658">MEVAGNDASQRGKCQTMDSPASTDNVVVGSRIPNTSIQSRECPRLSTLEDSSCSRHGTGAQPCGPVVEHLWRKPFPAAASRGHSRSLADWGSHPLQSTRTDTPHQKAQKAFADLRTLHYIARSSTQRLRNRNLQSSRRFSSTHQNFYQIKTSLSPRIIAPRSVHGPTLS</sequence>
<evidence type="ECO:0000313" key="2">
    <source>
        <dbReference type="EMBL" id="KAK1633458.1"/>
    </source>
</evidence>
<dbReference type="AlphaFoldDB" id="A0AAJ0ECC9"/>
<reference evidence="2" key="1">
    <citation type="submission" date="2021-06" db="EMBL/GenBank/DDBJ databases">
        <title>Comparative genomics, transcriptomics and evolutionary studies reveal genomic signatures of adaptation to plant cell wall in hemibiotrophic fungi.</title>
        <authorList>
            <consortium name="DOE Joint Genome Institute"/>
            <person name="Baroncelli R."/>
            <person name="Diaz J.F."/>
            <person name="Benocci T."/>
            <person name="Peng M."/>
            <person name="Battaglia E."/>
            <person name="Haridas S."/>
            <person name="Andreopoulos W."/>
            <person name="Labutti K."/>
            <person name="Pangilinan J."/>
            <person name="Floch G.L."/>
            <person name="Makela M.R."/>
            <person name="Henrissat B."/>
            <person name="Grigoriev I.V."/>
            <person name="Crouch J.A."/>
            <person name="De Vries R.P."/>
            <person name="Sukno S.A."/>
            <person name="Thon M.R."/>
        </authorList>
    </citation>
    <scope>NUCLEOTIDE SEQUENCE</scope>
    <source>
        <strain evidence="2">CBS 102054</strain>
    </source>
</reference>
<proteinExistence type="predicted"/>
<keyword evidence="3" id="KW-1185">Reference proteome</keyword>